<dbReference type="EMBL" id="CP073355">
    <property type="protein sequence ID" value="URA10250.1"/>
    <property type="molecule type" value="Genomic_DNA"/>
</dbReference>
<evidence type="ECO:0000313" key="1">
    <source>
        <dbReference type="EMBL" id="URA10250.1"/>
    </source>
</evidence>
<accession>A0AAX3BD96</accession>
<sequence>MIKRPKELEYSYEHGLPAAIRYVWGSGKGGGRFFEGASKWSAIAGGVSFAGGVVCTVIPGAQPAAPFFFATAGYLFTASTVTTEVSAGSYLGAVGLESKDGKALGGAIKNFVMFGIDIGLSWATKGVSKLVFKPAIQNVDDLVAIAYKNGKPYVKAGYKGVADWFGTKPGRFISSEQLHFYFEYQRELSQMTTEMAQREFLRGMEAFQNTVLVGVEKLWEYNQNSNYPNIQVPSFDTNIMYNGKKNYDYLKYGR</sequence>
<organism evidence="1 2">
    <name type="scientific">Thermospira aquatica</name>
    <dbReference type="NCBI Taxonomy" id="2828656"/>
    <lineage>
        <taxon>Bacteria</taxon>
        <taxon>Pseudomonadati</taxon>
        <taxon>Spirochaetota</taxon>
        <taxon>Spirochaetia</taxon>
        <taxon>Brevinematales</taxon>
        <taxon>Thermospiraceae</taxon>
        <taxon>Thermospira</taxon>
    </lineage>
</organism>
<proteinExistence type="predicted"/>
<dbReference type="RefSeq" id="WP_271435383.1">
    <property type="nucleotide sequence ID" value="NZ_CP073355.1"/>
</dbReference>
<reference evidence="1" key="1">
    <citation type="submission" date="2021-04" db="EMBL/GenBank/DDBJ databases">
        <authorList>
            <person name="Postec A."/>
        </authorList>
    </citation>
    <scope>NUCLEOTIDE SEQUENCE</scope>
    <source>
        <strain evidence="1">F1F22</strain>
    </source>
</reference>
<name>A0AAX3BD96_9SPIR</name>
<keyword evidence="2" id="KW-1185">Reference proteome</keyword>
<dbReference type="Proteomes" id="UP001056539">
    <property type="component" value="Chromosome"/>
</dbReference>
<protein>
    <submittedName>
        <fullName evidence="1">Uncharacterized protein</fullName>
    </submittedName>
</protein>
<dbReference type="AlphaFoldDB" id="A0AAX3BD96"/>
<dbReference type="KEGG" id="taqu:KDW03_00125"/>
<reference evidence="1" key="2">
    <citation type="submission" date="2022-06" db="EMBL/GenBank/DDBJ databases">
        <title>Thermospira aquatica gen. nov., sp. nov.</title>
        <authorList>
            <person name="Ben Ali Gam Z."/>
            <person name="Labat M."/>
        </authorList>
    </citation>
    <scope>NUCLEOTIDE SEQUENCE</scope>
    <source>
        <strain evidence="1">F1F22</strain>
    </source>
</reference>
<evidence type="ECO:0000313" key="2">
    <source>
        <dbReference type="Proteomes" id="UP001056539"/>
    </source>
</evidence>
<gene>
    <name evidence="1" type="ORF">KDW03_00125</name>
</gene>